<evidence type="ECO:0000256" key="1">
    <source>
        <dbReference type="ARBA" id="ARBA00022908"/>
    </source>
</evidence>
<dbReference type="InterPro" id="IPR050090">
    <property type="entry name" value="Tyrosine_recombinase_XerCD"/>
</dbReference>
<dbReference type="AlphaFoldDB" id="X0VIU1"/>
<feature type="non-terminal residue" evidence="6">
    <location>
        <position position="1"/>
    </location>
</feature>
<evidence type="ECO:0000256" key="2">
    <source>
        <dbReference type="ARBA" id="ARBA00023125"/>
    </source>
</evidence>
<dbReference type="InterPro" id="IPR002104">
    <property type="entry name" value="Integrase_catalytic"/>
</dbReference>
<comment type="caution">
    <text evidence="6">The sequence shown here is derived from an EMBL/GenBank/DDBJ whole genome shotgun (WGS) entry which is preliminary data.</text>
</comment>
<dbReference type="InterPro" id="IPR013762">
    <property type="entry name" value="Integrase-like_cat_sf"/>
</dbReference>
<keyword evidence="1" id="KW-0229">DNA integration</keyword>
<keyword evidence="2" id="KW-0238">DNA-binding</keyword>
<feature type="domain" description="Tyr recombinase" evidence="4">
    <location>
        <begin position="76"/>
        <end position="254"/>
    </location>
</feature>
<dbReference type="PANTHER" id="PTHR30349:SF81">
    <property type="entry name" value="TYROSINE RECOMBINASE XERC"/>
    <property type="match status" value="1"/>
</dbReference>
<dbReference type="InterPro" id="IPR010998">
    <property type="entry name" value="Integrase_recombinase_N"/>
</dbReference>
<protein>
    <recommendedName>
        <fullName evidence="7">Tyrosine recombinase XerD</fullName>
    </recommendedName>
</protein>
<keyword evidence="3" id="KW-0233">DNA recombination</keyword>
<feature type="non-terminal residue" evidence="6">
    <location>
        <position position="254"/>
    </location>
</feature>
<dbReference type="SUPFAM" id="SSF56349">
    <property type="entry name" value="DNA breaking-rejoining enzymes"/>
    <property type="match status" value="1"/>
</dbReference>
<gene>
    <name evidence="6" type="ORF">S01H1_60136</name>
</gene>
<name>X0VIU1_9ZZZZ</name>
<reference evidence="6" key="1">
    <citation type="journal article" date="2014" name="Front. Microbiol.">
        <title>High frequency of phylogenetically diverse reductive dehalogenase-homologous genes in deep subseafloor sedimentary metagenomes.</title>
        <authorList>
            <person name="Kawai M."/>
            <person name="Futagami T."/>
            <person name="Toyoda A."/>
            <person name="Takaki Y."/>
            <person name="Nishi S."/>
            <person name="Hori S."/>
            <person name="Arai W."/>
            <person name="Tsubouchi T."/>
            <person name="Morono Y."/>
            <person name="Uchiyama I."/>
            <person name="Ito T."/>
            <person name="Fujiyama A."/>
            <person name="Inagaki F."/>
            <person name="Takami H."/>
        </authorList>
    </citation>
    <scope>NUCLEOTIDE SEQUENCE</scope>
    <source>
        <strain evidence="6">Expedition CK06-06</strain>
    </source>
</reference>
<dbReference type="Gene3D" id="1.10.443.10">
    <property type="entry name" value="Intergrase catalytic core"/>
    <property type="match status" value="1"/>
</dbReference>
<dbReference type="SUPFAM" id="SSF47823">
    <property type="entry name" value="lambda integrase-like, N-terminal domain"/>
    <property type="match status" value="1"/>
</dbReference>
<dbReference type="EMBL" id="BARS01039377">
    <property type="protein sequence ID" value="GAG18219.1"/>
    <property type="molecule type" value="Genomic_DNA"/>
</dbReference>
<evidence type="ECO:0000256" key="3">
    <source>
        <dbReference type="ARBA" id="ARBA00023172"/>
    </source>
</evidence>
<dbReference type="Gene3D" id="1.10.150.130">
    <property type="match status" value="1"/>
</dbReference>
<feature type="domain" description="Core-binding (CB)" evidence="5">
    <location>
        <begin position="1"/>
        <end position="55"/>
    </location>
</feature>
<dbReference type="Pfam" id="PF00589">
    <property type="entry name" value="Phage_integrase"/>
    <property type="match status" value="1"/>
</dbReference>
<organism evidence="6">
    <name type="scientific">marine sediment metagenome</name>
    <dbReference type="NCBI Taxonomy" id="412755"/>
    <lineage>
        <taxon>unclassified sequences</taxon>
        <taxon>metagenomes</taxon>
        <taxon>ecological metagenomes</taxon>
    </lineage>
</organism>
<dbReference type="GO" id="GO:0003677">
    <property type="term" value="F:DNA binding"/>
    <property type="evidence" value="ECO:0007669"/>
    <property type="project" value="UniProtKB-KW"/>
</dbReference>
<dbReference type="GO" id="GO:0006310">
    <property type="term" value="P:DNA recombination"/>
    <property type="evidence" value="ECO:0007669"/>
    <property type="project" value="UniProtKB-KW"/>
</dbReference>
<dbReference type="InterPro" id="IPR004107">
    <property type="entry name" value="Integrase_SAM-like_N"/>
</dbReference>
<dbReference type="PROSITE" id="PS51898">
    <property type="entry name" value="TYR_RECOMBINASE"/>
    <property type="match status" value="1"/>
</dbReference>
<evidence type="ECO:0008006" key="7">
    <source>
        <dbReference type="Google" id="ProtNLM"/>
    </source>
</evidence>
<dbReference type="PROSITE" id="PS51900">
    <property type="entry name" value="CB"/>
    <property type="match status" value="1"/>
</dbReference>
<dbReference type="InterPro" id="IPR011010">
    <property type="entry name" value="DNA_brk_join_enz"/>
</dbReference>
<accession>X0VIU1</accession>
<dbReference type="CDD" id="cd00798">
    <property type="entry name" value="INT_XerDC_C"/>
    <property type="match status" value="1"/>
</dbReference>
<evidence type="ECO:0000259" key="5">
    <source>
        <dbReference type="PROSITE" id="PS51900"/>
    </source>
</evidence>
<dbReference type="Pfam" id="PF02899">
    <property type="entry name" value="Phage_int_SAM_1"/>
    <property type="match status" value="1"/>
</dbReference>
<evidence type="ECO:0000259" key="4">
    <source>
        <dbReference type="PROSITE" id="PS51898"/>
    </source>
</evidence>
<proteinExistence type="predicted"/>
<dbReference type="PANTHER" id="PTHR30349">
    <property type="entry name" value="PHAGE INTEGRASE-RELATED"/>
    <property type="match status" value="1"/>
</dbReference>
<evidence type="ECO:0000313" key="6">
    <source>
        <dbReference type="EMBL" id="GAG18219.1"/>
    </source>
</evidence>
<dbReference type="InterPro" id="IPR044068">
    <property type="entry name" value="CB"/>
</dbReference>
<sequence>GLNSPFDQLATTSWDSVSKKDLDAYVNYLRNEREYASATVARKVAATKSFFHYLVSQEAVTHDPTITLDSPKVRRYLPTSISEEDVARLLRGPEKHNTVRAVRDSALLELLYATGMRVSEVVSLNVEDMDLVDCQVQCTNRNRTRRIPLHQRAVRALTEYLEDGRLKLLRDESETALFLNHRGRRLTRQGLWLIMKNYVEEVGIDAHVTPHTLRHSFATHLLRGGADVREVQRLLGHANVSTTQVYAQTSEQRL</sequence>
<dbReference type="GO" id="GO:0015074">
    <property type="term" value="P:DNA integration"/>
    <property type="evidence" value="ECO:0007669"/>
    <property type="project" value="UniProtKB-KW"/>
</dbReference>